<accession>A0A8J5X1Y1</accession>
<keyword evidence="1" id="KW-0472">Membrane</keyword>
<protein>
    <submittedName>
        <fullName evidence="2">Uncharacterized protein</fullName>
    </submittedName>
</protein>
<comment type="caution">
    <text evidence="2">The sequence shown here is derived from an EMBL/GenBank/DDBJ whole genome shotgun (WGS) entry which is preliminary data.</text>
</comment>
<gene>
    <name evidence="2" type="ORF">KFE25_002287</name>
</gene>
<organism evidence="2 3">
    <name type="scientific">Diacronema lutheri</name>
    <name type="common">Unicellular marine alga</name>
    <name type="synonym">Monochrysis lutheri</name>
    <dbReference type="NCBI Taxonomy" id="2081491"/>
    <lineage>
        <taxon>Eukaryota</taxon>
        <taxon>Haptista</taxon>
        <taxon>Haptophyta</taxon>
        <taxon>Pavlovophyceae</taxon>
        <taxon>Pavlovales</taxon>
        <taxon>Pavlovaceae</taxon>
        <taxon>Diacronema</taxon>
    </lineage>
</organism>
<keyword evidence="1" id="KW-0812">Transmembrane</keyword>
<keyword evidence="1" id="KW-1133">Transmembrane helix</keyword>
<evidence type="ECO:0000256" key="1">
    <source>
        <dbReference type="SAM" id="Phobius"/>
    </source>
</evidence>
<feature type="transmembrane region" description="Helical" evidence="1">
    <location>
        <begin position="64"/>
        <end position="89"/>
    </location>
</feature>
<evidence type="ECO:0000313" key="2">
    <source>
        <dbReference type="EMBL" id="KAG8457623.1"/>
    </source>
</evidence>
<name>A0A8J5X1Y1_DIALT</name>
<sequence length="140" mass="15799">MAKPTDPWAADDVGAFFFRIFFATFAVALAWYFLFLRTPGVHACGPHAAVETPWAAMEAHVQSIGGLAVAYSILLNSLVLWVLIALMWVRGETSHSHKEMLQDYADERILSLSQQAQLLDARVRMQERQLAALKRARKER</sequence>
<evidence type="ECO:0000313" key="3">
    <source>
        <dbReference type="Proteomes" id="UP000751190"/>
    </source>
</evidence>
<dbReference type="EMBL" id="JAGTXO010000066">
    <property type="protein sequence ID" value="KAG8457623.1"/>
    <property type="molecule type" value="Genomic_DNA"/>
</dbReference>
<proteinExistence type="predicted"/>
<dbReference type="Proteomes" id="UP000751190">
    <property type="component" value="Unassembled WGS sequence"/>
</dbReference>
<keyword evidence="3" id="KW-1185">Reference proteome</keyword>
<reference evidence="2" key="1">
    <citation type="submission" date="2021-05" db="EMBL/GenBank/DDBJ databases">
        <title>The genome of the haptophyte Pavlova lutheri (Diacronema luteri, Pavlovales) - a model for lipid biosynthesis in eukaryotic algae.</title>
        <authorList>
            <person name="Hulatt C.J."/>
            <person name="Posewitz M.C."/>
        </authorList>
    </citation>
    <scope>NUCLEOTIDE SEQUENCE</scope>
    <source>
        <strain evidence="2">NIVA-4/92</strain>
    </source>
</reference>
<dbReference type="AlphaFoldDB" id="A0A8J5X1Y1"/>
<feature type="transmembrane region" description="Helical" evidence="1">
    <location>
        <begin position="12"/>
        <end position="33"/>
    </location>
</feature>